<proteinExistence type="predicted"/>
<organism evidence="1 2">
    <name type="scientific">Hoylesella timonensis S9-PR14</name>
    <dbReference type="NCBI Taxonomy" id="1401062"/>
    <lineage>
        <taxon>Bacteria</taxon>
        <taxon>Pseudomonadati</taxon>
        <taxon>Bacteroidota</taxon>
        <taxon>Bacteroidia</taxon>
        <taxon>Bacteroidales</taxon>
        <taxon>Prevotellaceae</taxon>
        <taxon>Hoylesella</taxon>
    </lineage>
</organism>
<evidence type="ECO:0008006" key="3">
    <source>
        <dbReference type="Google" id="ProtNLM"/>
    </source>
</evidence>
<comment type="caution">
    <text evidence="1">The sequence shown here is derived from an EMBL/GenBank/DDBJ whole genome shotgun (WGS) entry which is preliminary data.</text>
</comment>
<dbReference type="Proteomes" id="UP000029723">
    <property type="component" value="Unassembled WGS sequence"/>
</dbReference>
<name>A0A098YWU4_9BACT</name>
<gene>
    <name evidence="1" type="ORF">HMPREF9304_00780</name>
</gene>
<reference evidence="1 2" key="1">
    <citation type="submission" date="2014-07" db="EMBL/GenBank/DDBJ databases">
        <authorList>
            <person name="McCorrison J."/>
            <person name="Sanka R."/>
            <person name="Torralba M."/>
            <person name="Gillis M."/>
            <person name="Haft D.H."/>
            <person name="Methe B."/>
            <person name="Sutton G."/>
            <person name="Nelson K.E."/>
        </authorList>
    </citation>
    <scope>NUCLEOTIDE SEQUENCE [LARGE SCALE GENOMIC DNA]</scope>
    <source>
        <strain evidence="1 2">S9-PR14</strain>
    </source>
</reference>
<protein>
    <recommendedName>
        <fullName evidence="3">Outer membrane protein beta-barrel domain-containing protein</fullName>
    </recommendedName>
</protein>
<dbReference type="AlphaFoldDB" id="A0A098YWU4"/>
<evidence type="ECO:0000313" key="1">
    <source>
        <dbReference type="EMBL" id="KGI23078.1"/>
    </source>
</evidence>
<accession>A0A098YWU4</accession>
<dbReference type="EMBL" id="JRPQ01000010">
    <property type="protein sequence ID" value="KGI23078.1"/>
    <property type="molecule type" value="Genomic_DNA"/>
</dbReference>
<sequence length="82" mass="9646">MSNSFRSFNSVVETKANIHAKDDNIGMNAQISLSWKFYIINDLTMFPHCGNQQHEMNTNNWVWNAQMIYSFSKRKLMTKPKD</sequence>
<evidence type="ECO:0000313" key="2">
    <source>
        <dbReference type="Proteomes" id="UP000029723"/>
    </source>
</evidence>